<reference evidence="2 3" key="1">
    <citation type="submission" date="2024-02" db="EMBL/GenBank/DDBJ databases">
        <title>De novo assembly and annotation of 12 fungi associated with fruit tree decline syndrome in Ontario, Canada.</title>
        <authorList>
            <person name="Sulman M."/>
            <person name="Ellouze W."/>
            <person name="Ilyukhin E."/>
        </authorList>
    </citation>
    <scope>NUCLEOTIDE SEQUENCE [LARGE SCALE GENOMIC DNA]</scope>
    <source>
        <strain evidence="2 3">M11/M66-122</strain>
    </source>
</reference>
<accession>A0AAN9UWV1</accession>
<keyword evidence="3" id="KW-1185">Reference proteome</keyword>
<comment type="caution">
    <text evidence="2">The sequence shown here is derived from an EMBL/GenBank/DDBJ whole genome shotgun (WGS) entry which is preliminary data.</text>
</comment>
<dbReference type="EMBL" id="JAKJXP020000018">
    <property type="protein sequence ID" value="KAK7754782.1"/>
    <property type="molecule type" value="Genomic_DNA"/>
</dbReference>
<protein>
    <submittedName>
        <fullName evidence="2">Uncharacterized protein</fullName>
    </submittedName>
</protein>
<evidence type="ECO:0000313" key="2">
    <source>
        <dbReference type="EMBL" id="KAK7754782.1"/>
    </source>
</evidence>
<sequence length="144" mass="15786">MSSPQVKVDILIRECYAALRRTDGKSRAAARREYYEALTQADRALELALEGGLDGGLVRQCEILQGFCENSLRSAYAAKFDTYERLVYERAAAAADSSRDSSDSGSDGDNDSDEESSGCVSSGTDEEGEDDRPRELSSKRLRKV</sequence>
<gene>
    <name evidence="2" type="ORF">SLS62_003342</name>
</gene>
<evidence type="ECO:0000313" key="3">
    <source>
        <dbReference type="Proteomes" id="UP001320420"/>
    </source>
</evidence>
<proteinExistence type="predicted"/>
<name>A0AAN9UWV1_9PEZI</name>
<evidence type="ECO:0000256" key="1">
    <source>
        <dbReference type="SAM" id="MobiDB-lite"/>
    </source>
</evidence>
<dbReference type="AlphaFoldDB" id="A0AAN9UWV1"/>
<organism evidence="2 3">
    <name type="scientific">Diatrype stigma</name>
    <dbReference type="NCBI Taxonomy" id="117547"/>
    <lineage>
        <taxon>Eukaryota</taxon>
        <taxon>Fungi</taxon>
        <taxon>Dikarya</taxon>
        <taxon>Ascomycota</taxon>
        <taxon>Pezizomycotina</taxon>
        <taxon>Sordariomycetes</taxon>
        <taxon>Xylariomycetidae</taxon>
        <taxon>Xylariales</taxon>
        <taxon>Diatrypaceae</taxon>
        <taxon>Diatrype</taxon>
    </lineage>
</organism>
<feature type="region of interest" description="Disordered" evidence="1">
    <location>
        <begin position="92"/>
        <end position="144"/>
    </location>
</feature>
<feature type="compositionally biased region" description="Acidic residues" evidence="1">
    <location>
        <begin position="106"/>
        <end position="116"/>
    </location>
</feature>
<dbReference type="Proteomes" id="UP001320420">
    <property type="component" value="Unassembled WGS sequence"/>
</dbReference>